<reference evidence="1 2" key="1">
    <citation type="journal article" date="2024" name="J Genomics">
        <title>Draft genome sequencing and assembly of Favolaschia claudopus CIRM-BRFM 2984 isolated from oak limbs.</title>
        <authorList>
            <person name="Navarro D."/>
            <person name="Drula E."/>
            <person name="Chaduli D."/>
            <person name="Cazenave R."/>
            <person name="Ahrendt S."/>
            <person name="Wang J."/>
            <person name="Lipzen A."/>
            <person name="Daum C."/>
            <person name="Barry K."/>
            <person name="Grigoriev I.V."/>
            <person name="Favel A."/>
            <person name="Rosso M.N."/>
            <person name="Martin F."/>
        </authorList>
    </citation>
    <scope>NUCLEOTIDE SEQUENCE [LARGE SCALE GENOMIC DNA]</scope>
    <source>
        <strain evidence="1 2">CIRM-BRFM 2984</strain>
    </source>
</reference>
<organism evidence="1 2">
    <name type="scientific">Favolaschia claudopus</name>
    <dbReference type="NCBI Taxonomy" id="2862362"/>
    <lineage>
        <taxon>Eukaryota</taxon>
        <taxon>Fungi</taxon>
        <taxon>Dikarya</taxon>
        <taxon>Basidiomycota</taxon>
        <taxon>Agaricomycotina</taxon>
        <taxon>Agaricomycetes</taxon>
        <taxon>Agaricomycetidae</taxon>
        <taxon>Agaricales</taxon>
        <taxon>Marasmiineae</taxon>
        <taxon>Mycenaceae</taxon>
        <taxon>Favolaschia</taxon>
    </lineage>
</organism>
<name>A0AAW0A8V3_9AGAR</name>
<dbReference type="AlphaFoldDB" id="A0AAW0A8V3"/>
<dbReference type="Proteomes" id="UP001362999">
    <property type="component" value="Unassembled WGS sequence"/>
</dbReference>
<sequence length="121" mass="13572">CPGINVDWPLALDLKFNETFPFHRVPLGNSLGTVPFVIEIREQGRKVIAWSESCPGTMSPFATCCQECDKIPARIAKLADIATHAEKGTNYQYLSLQQLEDLVVQRTKEMNTLKPQARDPI</sequence>
<keyword evidence="2" id="KW-1185">Reference proteome</keyword>
<evidence type="ECO:0000313" key="1">
    <source>
        <dbReference type="EMBL" id="KAK7002111.1"/>
    </source>
</evidence>
<dbReference type="EMBL" id="JAWWNJ010000080">
    <property type="protein sequence ID" value="KAK7002111.1"/>
    <property type="molecule type" value="Genomic_DNA"/>
</dbReference>
<feature type="non-terminal residue" evidence="1">
    <location>
        <position position="1"/>
    </location>
</feature>
<accession>A0AAW0A8V3</accession>
<comment type="caution">
    <text evidence="1">The sequence shown here is derived from an EMBL/GenBank/DDBJ whole genome shotgun (WGS) entry which is preliminary data.</text>
</comment>
<gene>
    <name evidence="1" type="ORF">R3P38DRAFT_2557378</name>
</gene>
<proteinExistence type="predicted"/>
<protein>
    <submittedName>
        <fullName evidence="1">Uncharacterized protein</fullName>
    </submittedName>
</protein>
<evidence type="ECO:0000313" key="2">
    <source>
        <dbReference type="Proteomes" id="UP001362999"/>
    </source>
</evidence>